<dbReference type="Gramene" id="CDF77502">
    <property type="protein sequence ID" value="CDF77502"/>
    <property type="gene ID" value="CHC_T00001612001"/>
</dbReference>
<evidence type="ECO:0000313" key="2">
    <source>
        <dbReference type="EMBL" id="CDF77502.1"/>
    </source>
</evidence>
<keyword evidence="3" id="KW-1185">Reference proteome</keyword>
<protein>
    <submittedName>
        <fullName evidence="2">Uncharacterized protein</fullName>
    </submittedName>
</protein>
<name>S0F378_CHOCR</name>
<organism evidence="2 3">
    <name type="scientific">Chondrus crispus</name>
    <name type="common">Carrageen Irish moss</name>
    <name type="synonym">Polymorpha crispa</name>
    <dbReference type="NCBI Taxonomy" id="2769"/>
    <lineage>
        <taxon>Eukaryota</taxon>
        <taxon>Rhodophyta</taxon>
        <taxon>Florideophyceae</taxon>
        <taxon>Rhodymeniophycidae</taxon>
        <taxon>Gigartinales</taxon>
        <taxon>Gigartinaceae</taxon>
        <taxon>Chondrus</taxon>
    </lineage>
</organism>
<dbReference type="GeneID" id="17320256"/>
<gene>
    <name evidence="2" type="ORF">CHC_T00001612001</name>
</gene>
<sequence length="89" mass="9909">MRQGQMPDTTFQQLYNPSLRRCPIRSGEVTRVYRATAIMEWTSATQAWVRSGRLNSRARGQPPALVYRAPYNSGHQAKGSGSRLLLSGG</sequence>
<feature type="compositionally biased region" description="Low complexity" evidence="1">
    <location>
        <begin position="79"/>
        <end position="89"/>
    </location>
</feature>
<evidence type="ECO:0000313" key="3">
    <source>
        <dbReference type="Proteomes" id="UP000012073"/>
    </source>
</evidence>
<evidence type="ECO:0000256" key="1">
    <source>
        <dbReference type="SAM" id="MobiDB-lite"/>
    </source>
</evidence>
<dbReference type="KEGG" id="ccp:CHC_T00001612001"/>
<feature type="region of interest" description="Disordered" evidence="1">
    <location>
        <begin position="66"/>
        <end position="89"/>
    </location>
</feature>
<reference evidence="3" key="1">
    <citation type="journal article" date="2013" name="Proc. Natl. Acad. Sci. U.S.A.">
        <title>Genome structure and metabolic features in the red seaweed Chondrus crispus shed light on evolution of the Archaeplastida.</title>
        <authorList>
            <person name="Collen J."/>
            <person name="Porcel B."/>
            <person name="Carre W."/>
            <person name="Ball S.G."/>
            <person name="Chaparro C."/>
            <person name="Tonon T."/>
            <person name="Barbeyron T."/>
            <person name="Michel G."/>
            <person name="Noel B."/>
            <person name="Valentin K."/>
            <person name="Elias M."/>
            <person name="Artiguenave F."/>
            <person name="Arun A."/>
            <person name="Aury J.M."/>
            <person name="Barbosa-Neto J.F."/>
            <person name="Bothwell J.H."/>
            <person name="Bouget F.Y."/>
            <person name="Brillet L."/>
            <person name="Cabello-Hurtado F."/>
            <person name="Capella-Gutierrez S."/>
            <person name="Charrier B."/>
            <person name="Cladiere L."/>
            <person name="Cock J.M."/>
            <person name="Coelho S.M."/>
            <person name="Colleoni C."/>
            <person name="Czjzek M."/>
            <person name="Da Silva C."/>
            <person name="Delage L."/>
            <person name="Denoeud F."/>
            <person name="Deschamps P."/>
            <person name="Dittami S.M."/>
            <person name="Gabaldon T."/>
            <person name="Gachon C.M."/>
            <person name="Groisillier A."/>
            <person name="Herve C."/>
            <person name="Jabbari K."/>
            <person name="Katinka M."/>
            <person name="Kloareg B."/>
            <person name="Kowalczyk N."/>
            <person name="Labadie K."/>
            <person name="Leblanc C."/>
            <person name="Lopez P.J."/>
            <person name="McLachlan D.H."/>
            <person name="Meslet-Cladiere L."/>
            <person name="Moustafa A."/>
            <person name="Nehr Z."/>
            <person name="Nyvall Collen P."/>
            <person name="Panaud O."/>
            <person name="Partensky F."/>
            <person name="Poulain J."/>
            <person name="Rensing S.A."/>
            <person name="Rousvoal S."/>
            <person name="Samson G."/>
            <person name="Symeonidi A."/>
            <person name="Weissenbach J."/>
            <person name="Zambounis A."/>
            <person name="Wincker P."/>
            <person name="Boyen C."/>
        </authorList>
    </citation>
    <scope>NUCLEOTIDE SEQUENCE [LARGE SCALE GENOMIC DNA]</scope>
    <source>
        <strain evidence="3">cv. Stackhouse</strain>
    </source>
</reference>
<dbReference type="EMBL" id="HG001573">
    <property type="protein sequence ID" value="CDF77502.1"/>
    <property type="molecule type" value="Genomic_DNA"/>
</dbReference>
<accession>S0F378</accession>
<dbReference type="AlphaFoldDB" id="S0F378"/>
<dbReference type="RefSeq" id="XP_005712541.1">
    <property type="nucleotide sequence ID" value="XM_005712484.1"/>
</dbReference>
<proteinExistence type="predicted"/>
<dbReference type="Proteomes" id="UP000012073">
    <property type="component" value="Unassembled WGS sequence"/>
</dbReference>